<dbReference type="RefSeq" id="WP_069326803.1">
    <property type="nucleotide sequence ID" value="NZ_OY725677.1"/>
</dbReference>
<name>A0A1E3L6C1_9BACL</name>
<dbReference type="InterPro" id="IPR018745">
    <property type="entry name" value="MpsC"/>
</dbReference>
<proteinExistence type="predicted"/>
<evidence type="ECO:0000313" key="3">
    <source>
        <dbReference type="Proteomes" id="UP000094578"/>
    </source>
</evidence>
<dbReference type="Pfam" id="PF10057">
    <property type="entry name" value="MpsC"/>
    <property type="match status" value="2"/>
</dbReference>
<sequence length="225" mass="26608">MQYNELVSQATSFVSKMLRKRFGKGPESVHIVLSDRCILIHLRNFLSPVEEFLLSQEEEQAFRYTRELIMKSMLPELKVFLNDHLDLKVTDMYYDWGLHNSSGVIAGLFGSSWMETEDYQGKNEIHDQVMKVTAEVQKTPAFIDSWWVHPRLLIIFRKGITILLEKELIDLGYENILKSTKRKLEKRLLEQHVDLECILQKKLVDLYADWNFERDQSMVVYVFEE</sequence>
<organism evidence="2 3">
    <name type="scientific">Paenibacillus nuruki</name>
    <dbReference type="NCBI Taxonomy" id="1886670"/>
    <lineage>
        <taxon>Bacteria</taxon>
        <taxon>Bacillati</taxon>
        <taxon>Bacillota</taxon>
        <taxon>Bacilli</taxon>
        <taxon>Bacillales</taxon>
        <taxon>Paenibacillaceae</taxon>
        <taxon>Paenibacillus</taxon>
    </lineage>
</organism>
<reference evidence="2 3" key="1">
    <citation type="submission" date="2016-08" db="EMBL/GenBank/DDBJ databases">
        <title>Genome sequencing of Paenibacillus sp. TI45-13ar, isolated from Korean traditional nuruk.</title>
        <authorList>
            <person name="Kim S.-J."/>
        </authorList>
    </citation>
    <scope>NUCLEOTIDE SEQUENCE [LARGE SCALE GENOMIC DNA]</scope>
    <source>
        <strain evidence="2 3">TI45-13ar</strain>
    </source>
</reference>
<dbReference type="STRING" id="1886670.PTI45_01386"/>
<protein>
    <recommendedName>
        <fullName evidence="1">Na+-translocating membrane potential-generating system MpsC domain-containing protein</fullName>
    </recommendedName>
</protein>
<dbReference type="AlphaFoldDB" id="A0A1E3L6C1"/>
<evidence type="ECO:0000259" key="1">
    <source>
        <dbReference type="Pfam" id="PF10057"/>
    </source>
</evidence>
<feature type="domain" description="Na+-translocating membrane potential-generating system MpsC" evidence="1">
    <location>
        <begin position="138"/>
        <end position="224"/>
    </location>
</feature>
<keyword evidence="3" id="KW-1185">Reference proteome</keyword>
<dbReference type="Proteomes" id="UP000094578">
    <property type="component" value="Unassembled WGS sequence"/>
</dbReference>
<feature type="domain" description="Na+-translocating membrane potential-generating system MpsC" evidence="1">
    <location>
        <begin position="12"/>
        <end position="106"/>
    </location>
</feature>
<evidence type="ECO:0000313" key="2">
    <source>
        <dbReference type="EMBL" id="ODP29377.1"/>
    </source>
</evidence>
<dbReference type="EMBL" id="MDER01000031">
    <property type="protein sequence ID" value="ODP29377.1"/>
    <property type="molecule type" value="Genomic_DNA"/>
</dbReference>
<dbReference type="PATRIC" id="fig|1886670.3.peg.1411"/>
<gene>
    <name evidence="2" type="ORF">PTI45_01386</name>
</gene>
<accession>A0A1E3L6C1</accession>
<comment type="caution">
    <text evidence="2">The sequence shown here is derived from an EMBL/GenBank/DDBJ whole genome shotgun (WGS) entry which is preliminary data.</text>
</comment>